<dbReference type="PANTHER" id="PTHR10075">
    <property type="entry name" value="BASIGIN RELATED"/>
    <property type="match status" value="1"/>
</dbReference>
<dbReference type="Pfam" id="PF12951">
    <property type="entry name" value="PATR"/>
    <property type="match status" value="19"/>
</dbReference>
<keyword evidence="6" id="KW-1185">Reference proteome</keyword>
<dbReference type="InterPro" id="IPR036179">
    <property type="entry name" value="Ig-like_dom_sf"/>
</dbReference>
<feature type="domain" description="Ig-like" evidence="4">
    <location>
        <begin position="5819"/>
        <end position="5904"/>
    </location>
</feature>
<dbReference type="InterPro" id="IPR007110">
    <property type="entry name" value="Ig-like_dom"/>
</dbReference>
<dbReference type="SUPFAM" id="SSF49313">
    <property type="entry name" value="Cadherin-like"/>
    <property type="match status" value="1"/>
</dbReference>
<dbReference type="InterPro" id="IPR015919">
    <property type="entry name" value="Cadherin-like_sf"/>
</dbReference>
<protein>
    <recommendedName>
        <fullName evidence="4">Ig-like domain-containing protein</fullName>
    </recommendedName>
</protein>
<evidence type="ECO:0000313" key="5">
    <source>
        <dbReference type="EMBL" id="GAA5138722.1"/>
    </source>
</evidence>
<feature type="region of interest" description="Disordered" evidence="3">
    <location>
        <begin position="5642"/>
        <end position="5662"/>
    </location>
</feature>
<dbReference type="EMBL" id="BAABIA010000003">
    <property type="protein sequence ID" value="GAA5138722.1"/>
    <property type="molecule type" value="Genomic_DNA"/>
</dbReference>
<reference evidence="6" key="1">
    <citation type="journal article" date="2019" name="Int. J. Syst. Evol. Microbiol.">
        <title>The Global Catalogue of Microorganisms (GCM) 10K type strain sequencing project: providing services to taxonomists for standard genome sequencing and annotation.</title>
        <authorList>
            <consortium name="The Broad Institute Genomics Platform"/>
            <consortium name="The Broad Institute Genome Sequencing Center for Infectious Disease"/>
            <person name="Wu L."/>
            <person name="Ma J."/>
        </authorList>
    </citation>
    <scope>NUCLEOTIDE SEQUENCE [LARGE SCALE GENOMIC DNA]</scope>
    <source>
        <strain evidence="6">JCM 18053</strain>
    </source>
</reference>
<feature type="domain" description="Ig-like" evidence="4">
    <location>
        <begin position="5912"/>
        <end position="5998"/>
    </location>
</feature>
<gene>
    <name evidence="5" type="ORF">GCM10023213_18120</name>
</gene>
<keyword evidence="2" id="KW-0393">Immunoglobulin domain</keyword>
<evidence type="ECO:0000259" key="4">
    <source>
        <dbReference type="PROSITE" id="PS50835"/>
    </source>
</evidence>
<dbReference type="SUPFAM" id="SSF48726">
    <property type="entry name" value="Immunoglobulin"/>
    <property type="match status" value="3"/>
</dbReference>
<dbReference type="NCBIfam" id="TIGR02601">
    <property type="entry name" value="autotrns_rpt"/>
    <property type="match status" value="12"/>
</dbReference>
<comment type="caution">
    <text evidence="5">The sequence shown here is derived from an EMBL/GenBank/DDBJ whole genome shotgun (WGS) entry which is preliminary data.</text>
</comment>
<feature type="domain" description="Ig-like" evidence="4">
    <location>
        <begin position="5635"/>
        <end position="5721"/>
    </location>
</feature>
<feature type="compositionally biased region" description="Polar residues" evidence="3">
    <location>
        <begin position="5642"/>
        <end position="5659"/>
    </location>
</feature>
<dbReference type="InterPro" id="IPR013783">
    <property type="entry name" value="Ig-like_fold"/>
</dbReference>
<dbReference type="SUPFAM" id="SSF51126">
    <property type="entry name" value="Pectin lyase-like"/>
    <property type="match status" value="3"/>
</dbReference>
<dbReference type="InterPro" id="IPR013425">
    <property type="entry name" value="Autotrns_rpt"/>
</dbReference>
<dbReference type="Gene3D" id="2.60.40.10">
    <property type="entry name" value="Immunoglobulins"/>
    <property type="match status" value="5"/>
</dbReference>
<dbReference type="InterPro" id="IPR003599">
    <property type="entry name" value="Ig_sub"/>
</dbReference>
<keyword evidence="1" id="KW-0732">Signal</keyword>
<evidence type="ECO:0000256" key="1">
    <source>
        <dbReference type="ARBA" id="ARBA00022729"/>
    </source>
</evidence>
<evidence type="ECO:0000256" key="2">
    <source>
        <dbReference type="ARBA" id="ARBA00023319"/>
    </source>
</evidence>
<accession>A0ABP9P1H8</accession>
<dbReference type="Proteomes" id="UP001499852">
    <property type="component" value="Unassembled WGS sequence"/>
</dbReference>
<dbReference type="PANTHER" id="PTHR10075:SF100">
    <property type="entry name" value="FASCICLIN-2"/>
    <property type="match status" value="1"/>
</dbReference>
<sequence>MFNNADWLVGNTGTPAAALTAYTDRTGAWTVPAATNNVRVTGAVTGTVAAGTINSLKLSAGSTFTFAQATGATLNIASGGLLKTDNFATTISGGNLTAGGTANSIADSLYIWQTQNVLTITSNIVNNGTDVVNVVKAGASELVLNGTSSTYTGTTTVANGRLTIGNTGAINKAGNIEIYGNSGADNTGSLRWNTTTTDTITGNITGAAGTDTNRHTLQKQNTGVLILNPTGANTYFGSTLIDAGVLRAGKANAFSANSRFQFANVSGATLDLAGFNNTIRGLAGGGTTGGNVTLGAGTLTLQNLENDLLSYSGIISGTGGLIKEGAGTQTFTANQTFTGPLSVNEGVLITSALATTNVTVNAGGTLQAGNLTSATSLNINGNGLLQMKAGGNLAASPTVSLNGDGSTLQLAAGVTQSFGTLTSAAGSRILIGAGTSDSNLTFADDVVGTTNVIRGVIAMSGTAGAGKGNIIKTGRTNWELAGGNAYNGSTTVNGGTLSISPSALVEVLPDLTALTLANAAGVGLDLNGKSETIGSLSGGGASGGNVSLDAGRLTVGGNGATTTYAGIISGSGSLVKAGNGIMTLSGANTFTGGLEIQRGTLVLARAGGNTLANNVPVTVNGMNARLEVNTSQIMGALNAGPGTTVSIASGATLTTTQTATGSVVHSGTLDAETRVIELTNINAAANLRPGMSVTIPGLTGVYITQVLAGNQILVNKTIGGDFTNIPLTFGTVGEMSGTLEGEGNWTKTGAGRTVLSGNNTLSGTMTIAEGSLQVGGVTSGGRNWTQNIIDDEASLVFSDTLSTTLDFTNNVASALLFERIGSIGGGVSNLNTDLPHSTINLSGETTHMLLAVGGNDATTTYKGSILGGATSVFVKEGNGTLTWQSDRPGVMQGTVRVESGGLSVTGAQGLNSGTRLAISNKPGAYLELATDISQSVVSLVGGGRGAVTTYANGVLGALGGAYLSGTDGEVRLVDLVTSDSNLPTLTLSSTAVNTVLRYGGAIKGDGNITKEGPNIIELLGDNTYTGSTNIVAASGNNTNSVMRLGAYGTSSGVGILASSGFGSLPETTRLRLTAGNDGTARNVAFDLNGASQTVSSLSSAFEVGSRTVFLRGGSLTLNAFGTDISSTFNGTFDGPGEVNVLSTLDPVGETDGWRLTGDSNLTQTGSFNVLGGKVTLDRAAGTLGDAVNVKVNNTGVLVAQESDVIGSLSGNGNVTINLDRTLTISAAPAGGVASNPWTGNITGFGGLTLATGGSIRLTTAQSYLGNTTLNTGSSLYLDYGSTAPQIIAGPLVLNGGNIYLSGSAGQTIANTSIRTGVTTISTQIGTGPNAMLQLNNITRDTTTLPSGINPGSGGGVLQIRGASVSTSAANVNGILGGYATYHAVDGDGNPVVSWAKSNGAGVAVNGFTAFTTDLEQASNNNLDIVGSGDLFLPGNAGSIRFNNPTAVNLLLENSTRIQSGGLLVTPNVGSNNLRISSFEEGFSITGGDSGNQVRRELIVHQHNTRGTLTIDVPIVDNGQATRLTKVGQGKLILTKLNGYNGQTSILGGVLELGDSPPGPSQSRGSLGNPSGSFAIQNFGYLSFNRGGANDIYEVNNDIIGSGVIRKLNVGSVTLRGSNSSYTGPTQVLAGRLSVGTDRGLGSTAGLTSVAAAGILELRGVNSLESVVLNGGTLAAAVGASTLSGPLTVTTSSTLEAPSTGVDLILAGPVTTYPNATITTAGNGLSGGRIILTNPNNQIGDITLGSRTSLQIGNNTNGSVGRGVITTGNNTSVITNTSNAQLVLGAKITGSGNYIQARNTIVMTRDNDYTGTTTIGGQGAVGIQNLFATLRVGADTYTGSIGTGDVTIQAGNGGESWLRYQLLKSVTLANNITLNPYLEGTSLRNAGLNRFSLGSLQLTGTITAGQHGIADQRSVLQTEGGGKLVLSGLIQNGENNSININNNGNMVFANLNEELNQELWGALGGGGVYTFRSAGSITLKGINTFNSSNYIKKGTLIVDNSASQGLNDDNDFYLSRSAQIHFNYDETTGLISTMRGSLIRLNNGATLTLDDAVTVGNFGDITGEGTLNISANGGTAWVGLFGTNDLNTPANIGSTNQVTTVRVNSLPMTGMVSSLGTNYNINLGVLNGTGDTRLEYMGLGETTDRGINLTGGAGTVRIAGSGKSALILDGPITITNPGNKTLILHGQTIGNTVNGQIDEAGSVLSLVINPAVFLGSGTGNNDMYGLGRWILTNGTNNFSGNVTVDLGVLELAGNLGNGTGTSSVFGDLTATREISLGTGNFDGRKFDVFSGGDNLGAASGLGSTGTIVFNDPNAGTATFSSLITFIQPYNSTNNPGNGELVNNGNKVLVFNGTFKAGNDGGRNWILDGTNTGANTINGVISDTLSTGNSVGILKEGPGTWRLTGANTYEGTTTVARGTLEINGGLAIFDNGLINLSNAGSDNSSVGGSTLRVYQSETIGSLQGTIGTTVDIASGQALTLRAASNTFNGIVTGGGGIVRTNNDTNARDMTFTNRNTYTGPTRVMTNTTNPVINRINVLHLANGGQASGIGASSNEASNLILDSGTGGGGLRWLGVRDLDGTTDRLFTLGAGAGAGGIWADGQVFGDFAPAMNFTNTGAIAFLTSNTNQTLTLRGGTVSENTFAPLISNNGTGITSLTKADGGMWVLNNANTYSGTTTISGGTLAISNAGALGTGAISLAGGAGTGLQLRGGLTMNQTLTNTVSDGTLVASTGANTWAGGLVFGGSNANFRLGVDEGASLNITGIISGSVGTSRLIKFDRGTLTLSGSNTFTGITNVAGGSIVLNYDTTAGGTNTSKLADGAALELGFSGAGAGITTGLGADNDVGGQTYQPAFAGGTVVLSGGSHTEIVSATTLNNGANRVIRNGGSSVLQMGTITRAVANGVNEYGTIDFSAAGIATTNTVNTSGGILANTGTNTASGAYATIDRTNWAVSAASGTNIAINALSTYTANSFAANANTDITSASVNAAANAVTHTVRFNTNNGGVTTLNLAGILSLETGGILVTKNVTDDIVIAGSAGTLRRSANTGNLDTIIHHHGSGSLSINAIIANNTNAQALTKTGAGLLVLNAANTYTGRLNIQEGVVQIGDGTAATSAARLGNGSNPISMADGTTLRLNVANSSLEFAAGALNGGGLLHLAATNQSIFTLSGDSGNWVGDILVQGGTLRIRGNNNALGSIRGITTIEAGGRLDINGSGQNFADRIVLKQGALFTVTNNGATNSNATISGVMTLQNTTTAGVNFNVGTTQALTISAPIRTTNGFTKSGNGILTLSANQMVGFLDGAAAGSTTPNSNPLLMGQIIVAAGELRVGNARALGATGLGNETIVQSGATIDLRGNSLNYADDPTTSREVIRVSGSGVNNVGALKNTSGLGVVSSVVFEGNTTLSGGGFVNSSRLVVAPFDINPNVGSNLPGNLTRVEAVIEGNNANLTIVGSSTANDANGVGVTFRDPKFNSPLSSIDIRESTFRIEEEAGSDATFNGLTNANITNGITIGYGGATLADHTNSTLGVGPNIGARLNFYRSWNTSHSVNITMDGVRAKSNQGVNYIDVGNDATIPNPRTYLTGQINLLGDADRNVFHIDGSAIQQTLGEQGNLTGTIQSKLVVNGQIVGSGGFTKTGARELRLTGNNTFTGSVNVLRFITAAVAWQDNLTNINGVDYQTLGDAEAWAEWGVTLSGSNGRLSGTNSINLQRRGLITLDNTNRLDASSGAGVVGGNNNDRINDAASINFDHGWLKIIGGTTNNSESLATTGGARINVNSGTNILDIMPTDGANTAISLTIGEISRSAGSVLQFNNLDSTSKFGTTSTPESVRITLNNIGGLTQVGNGVGTTDKSVIIGLLGGIMPHEYLSDIRLLSFNNGGASDYLNQGRNQQFITASHFMTYDAATKILRPLDDSEYYVPANGLIDNVAGGAAGKNVNLSDAFTIVRDNTAINALRFGALADNNGDGATAPINDRTTLTSYVDGNPIQMYVDGTLTINSGMISSASFTTGNSSNLATIIAGGTLNFGNREAIINNQNAMIRTSDGIVATANFEIRSTIAGTGGLLKTGIAQVVLDGSNTYSGVTTINNGTLFLRSGRQGLGAGGAGNGVVIEGNGSLNTGGGLQVGTPTAYENILVKALQANQYVMRVDNDLTNWYTNLVIDNVDAAGQVLFAPLVRTDGSATAIINGNIYGGSTAVTSDVSAIDPRLVQFEMGGSNTMIFRGQFGDRGDVNGNAVPIADRISTLPTVAGVRTNENEVLRVQLAGTTEGNFVYDKQYNAAGRLTVIQGNMIVNYDPNDPARDGSGFWTDTAISKIPNADSTTTSFATNGSTSQQGFILGNANNSQSSLLMTKPGQIFNMASWSTAGSGIKWIGGTNESGEVRFGSSTATGTLSIGGTAVRLYANAGGTVVFDQRLINNPGTFPDNLGFMKVGRGTVILQSSTNATASDASFEIAGGRLVLDHSGQNVARVGADNARFSGGVVHALANLAANSTVNYAVTSNTNRVLQLRAGTTELIAEGRSTRSMTVNVGNANANNNRSNLTRDIGSTVNFVEAITGNGNGIISLNFNNFTNAAVKNRIISWATYGNTAREALDFAMADAGASNRVKAISRVAGEYLNDVSAWNTGMDVSENGGVGFYGSLTGSKILNTVRFDTMADSLVTIGSGQTLTLSGDGVAGGILVSSNTGAANKTINGGSIAAFSTSYTGGTTVNSNVITNVSSTANLVVGMPVTGNGIPAGAFITAINGNSITISANATVTSASVPIVTSTPEIIVHQYGKGTLTIGSTITGNSSLTVAGPATTSPDQFGTTGVVKLTGNNTYTGKTFVTGAVLEISDTLALGQNPTNFANSQLTLNGGTLRWTGGTGSLDNRGVALHGGGGVIDVVNSTGNLVIGNALNSAQSSLVSQEIFRGDLIKMGAGSLTLLGNNSNFQGLMDVRQGSLILMSDAGNNNAGTTSVLGSNRSWADGTILRSGTNIQLFLGNGNNGGDWTMDEFFTFEGGNTFTYGGLIDINGIFANTLNGQQFNLGNRRPLNLNGILDIKGTTTFDVVPNAVLRLNNGAGYLTGSGDIVKDGQGRMEFRANVPDWTGNLVIKQGLVYAANQADVLGSGYASGKTITLGSDDRQGTAELLILSPDTNNQGFEFDINHDINVVYNPAQTKRLGIDGIANGNKVSYNGDITLNDSLILLIRDTNVAVGGEQSYVNFNGSFRDGTTTSGNLVVQTDDADGTLNNNNPPPNGRSVGYVVLNGDNSEWTGDITIGTNQVYNHDTTAVLRLGNAKALTAANDVTMNFNSILQAGGQNVTIGSLTTQGGNGAFYGEAGTISSTNVGSSEIIENAASTAATLTIAQSTPVTYEASWDAFFRDGTLNSQFFAPGANTEQKSASLSLTKAGNGWATLTLDNDYSGATEVLGGILQVGRNGIGDTGVSPNGTNTLLKTTVMSGATIAGTGIVQGGLTLNSGATLSPGDNGGKAIGTLSVSGNAIFSGGSNTLLQLRNASYNNPNALTVSDDNYGFWKNTVTSDEFSSALDNLVTTSQHDMLVATGQINWGAGSTITLQNDGYTPKAGDIFRLIKGASYAGIINVGSETRKGGETGADLAGLDLILFALGGNLLWDVSLFNEHGILMVVEADVDIQSINRPVFVEEPTSNHNQANKLAPGTSVTLSGKADSDGDPAKLKYQWNRNGAAVEGATSRIYTFSASFSTQGVYTLTAANEGGSITAVTSINVLVESLPDIRNIAAVNPVAPGGSRSFTVSVDGEAIKPDGSAGFLYQWYKDDVAIEGATNVNLILSNITEADEGFYYIVVTNIAGSDTSNEVFVDVVDPVTNVIATVNPTDTYTGQTITFSSSFEGEGSISYQWRRNNTPITGATAATYTLPNVQAISAGDYSVVVTSRVDNSVASTATSNTISLNLKNPLPQINSLPLSQTVLAGQPIDLKVTAQGLPMLRYTWRRNNVVVASATTASVLISPLDTNTTVAQGGTYIVEVANTAGKVSNTATPAEVVVVDSSTLDLPVAVGAAATFTARVGAGPKTPLTYKWMRFATRPVVIGPGPDEMEGTEDDEMGTEEYEVPIDASRVTGITSRIMKITKTSLDGVTGDDNGIYRCEIKGPVGDPVIGSGYDLRVFNAAPQFTDAFTFPDGLIGRDYLFTVPFNTADRARSPDKITAAGLPPGLKIDPISGRITGKPTATKVGGYKVTITLANKFGKVTSAPGTLIVNDLTQTIPGAWVGIVDRNPDLGGNLGGRVDLTVTTKSTFTGKLILGATTYSFAGPLNVNGTAPTGTVFIKRTGNPLPDPLRLDFELDPGNNTITSGTITDGYTTVNFDGWRQSFSKTVTASTYTGYYTMAVGLSDDSPLIVNGGTPNVPQGAGYAAFTVALDGKLSMAGKLADGETFTNATFVGPNGELAVFQYLYRAVKPGGSILGQFEIDDKQDVDSLNSNNTVSGSATWVRPAGKLTDRTFRAGFGIVGAPISTPVVVVASGGRYNAPVGTLVLDIPEPLVPEYNTTVDFFNGGDLGFAYNASETDLVSMDPDRDFALIKGSKFTIFKGDVADNDTKTAVSAVAKTGLVSGSFTTRDFNPRFPMKPDFVVRSVKFQGIIIREEGQLIGVGYFLLPQLPNAAAGTTDKTSPIFSGRFILEELR</sequence>
<evidence type="ECO:0000256" key="3">
    <source>
        <dbReference type="SAM" id="MobiDB-lite"/>
    </source>
</evidence>
<evidence type="ECO:0000313" key="6">
    <source>
        <dbReference type="Proteomes" id="UP001499852"/>
    </source>
</evidence>
<dbReference type="PROSITE" id="PS50835">
    <property type="entry name" value="IG_LIKE"/>
    <property type="match status" value="4"/>
</dbReference>
<feature type="domain" description="Ig-like" evidence="4">
    <location>
        <begin position="5728"/>
        <end position="5815"/>
    </location>
</feature>
<dbReference type="Gene3D" id="2.160.20.20">
    <property type="match status" value="1"/>
</dbReference>
<proteinExistence type="predicted"/>
<organism evidence="5 6">
    <name type="scientific">Prosthecobacter algae</name>
    <dbReference type="NCBI Taxonomy" id="1144682"/>
    <lineage>
        <taxon>Bacteria</taxon>
        <taxon>Pseudomonadati</taxon>
        <taxon>Verrucomicrobiota</taxon>
        <taxon>Verrucomicrobiia</taxon>
        <taxon>Verrucomicrobiales</taxon>
        <taxon>Verrucomicrobiaceae</taxon>
        <taxon>Prosthecobacter</taxon>
    </lineage>
</organism>
<dbReference type="InterPro" id="IPR012332">
    <property type="entry name" value="Autotransporter_pectin_lyase_C"/>
</dbReference>
<name>A0ABP9P1H8_9BACT</name>
<dbReference type="InterPro" id="IPR011050">
    <property type="entry name" value="Pectin_lyase_fold/virulence"/>
</dbReference>
<dbReference type="SMART" id="SM00409">
    <property type="entry name" value="IG"/>
    <property type="match status" value="5"/>
</dbReference>